<dbReference type="InterPro" id="IPR032675">
    <property type="entry name" value="LRR_dom_sf"/>
</dbReference>
<accession>A0A409WP50</accession>
<sequence length="329" mass="37238">MSVDITGEIKSHFDTTERSRCSGWVPDTSLFVQQLPAKQLSRLSISLPCPQSLFDFITRSFTHLRELHIETDESVSIEMSHLNAISDFPQLHSLHIHGRTIELGPEASQTPLAFPTLKKLYIACVPFESIAEHLLQLDVSVLALDFPLFNSLSMENLETITLALPNLTTLHLHCSSSGFGGSKLNNMALLHASSQLPYLLDLALDLNAKTHEQAHTIVNDVRQLASFHPLEKLSLQLTDWDFNSSTAADLALFIDIMFPRLKKFTELNRSLDSETRSQEGEEHNNELIKRFQLSRSIERYRQGIEEITEYDDDEEEGESEEGRGDDEFD</sequence>
<name>A0A409WP50_9AGAR</name>
<evidence type="ECO:0000313" key="2">
    <source>
        <dbReference type="EMBL" id="PPQ80272.1"/>
    </source>
</evidence>
<evidence type="ECO:0000313" key="3">
    <source>
        <dbReference type="Proteomes" id="UP000284842"/>
    </source>
</evidence>
<dbReference type="AlphaFoldDB" id="A0A409WP50"/>
<dbReference type="EMBL" id="NHTK01005372">
    <property type="protein sequence ID" value="PPQ80272.1"/>
    <property type="molecule type" value="Genomic_DNA"/>
</dbReference>
<proteinExistence type="predicted"/>
<comment type="caution">
    <text evidence="2">The sequence shown here is derived from an EMBL/GenBank/DDBJ whole genome shotgun (WGS) entry which is preliminary data.</text>
</comment>
<dbReference type="Gene3D" id="3.80.10.10">
    <property type="entry name" value="Ribonuclease Inhibitor"/>
    <property type="match status" value="1"/>
</dbReference>
<feature type="region of interest" description="Disordered" evidence="1">
    <location>
        <begin position="304"/>
        <end position="329"/>
    </location>
</feature>
<evidence type="ECO:0008006" key="4">
    <source>
        <dbReference type="Google" id="ProtNLM"/>
    </source>
</evidence>
<feature type="compositionally biased region" description="Acidic residues" evidence="1">
    <location>
        <begin position="306"/>
        <end position="329"/>
    </location>
</feature>
<keyword evidence="3" id="KW-1185">Reference proteome</keyword>
<gene>
    <name evidence="2" type="ORF">CVT24_006604</name>
</gene>
<dbReference type="SUPFAM" id="SSF52047">
    <property type="entry name" value="RNI-like"/>
    <property type="match status" value="1"/>
</dbReference>
<reference evidence="2 3" key="1">
    <citation type="journal article" date="2018" name="Evol. Lett.">
        <title>Horizontal gene cluster transfer increased hallucinogenic mushroom diversity.</title>
        <authorList>
            <person name="Reynolds H.T."/>
            <person name="Vijayakumar V."/>
            <person name="Gluck-Thaler E."/>
            <person name="Korotkin H.B."/>
            <person name="Matheny P.B."/>
            <person name="Slot J.C."/>
        </authorList>
    </citation>
    <scope>NUCLEOTIDE SEQUENCE [LARGE SCALE GENOMIC DNA]</scope>
    <source>
        <strain evidence="2 3">2629</strain>
    </source>
</reference>
<evidence type="ECO:0000256" key="1">
    <source>
        <dbReference type="SAM" id="MobiDB-lite"/>
    </source>
</evidence>
<dbReference type="Proteomes" id="UP000284842">
    <property type="component" value="Unassembled WGS sequence"/>
</dbReference>
<dbReference type="InParanoid" id="A0A409WP50"/>
<protein>
    <recommendedName>
        <fullName evidence="4">F-box domain-containing protein</fullName>
    </recommendedName>
</protein>
<organism evidence="2 3">
    <name type="scientific">Panaeolus cyanescens</name>
    <dbReference type="NCBI Taxonomy" id="181874"/>
    <lineage>
        <taxon>Eukaryota</taxon>
        <taxon>Fungi</taxon>
        <taxon>Dikarya</taxon>
        <taxon>Basidiomycota</taxon>
        <taxon>Agaricomycotina</taxon>
        <taxon>Agaricomycetes</taxon>
        <taxon>Agaricomycetidae</taxon>
        <taxon>Agaricales</taxon>
        <taxon>Agaricineae</taxon>
        <taxon>Galeropsidaceae</taxon>
        <taxon>Panaeolus</taxon>
    </lineage>
</organism>